<dbReference type="FunFam" id="3.40.50.1820:FF:000036">
    <property type="entry name" value="Alpha/beta-Hydrolases superfamily protein"/>
    <property type="match status" value="1"/>
</dbReference>
<dbReference type="Gene3D" id="3.40.50.1820">
    <property type="entry name" value="alpha/beta hydrolase"/>
    <property type="match status" value="1"/>
</dbReference>
<name>A0A7N0TKZ3_KALFE</name>
<sequence>MQAHETGNVVNNNVKYEEDYITNSRGMKLFTCSWNPTQHHHQQHPKALIFFCHGYAMECSVSMKDTGMRLATAGYAVHGIDYEGHGKSAGLLGFINNMDCIVHDCTDHFTNISEREGNSKKVRFLLGESMGGAIALLIHQKMPQFWDGAILVAPMCKIADEVKPSPAVAKALSRLARIIPTWKIVPTPNDVVDAAFRLPETRMEIRENPYCYKGRPRLKTAYELMRVSTELENNLHKIQLPFLVVHGECDIVTDPSVSQLLYEKASSTDKTFKLYPGMWHSLLYGETPENVNTVFTDIISWLDEKCAFGRSRLEREIKHSNEQNSKTPFSKQ</sequence>
<dbReference type="Proteomes" id="UP000594263">
    <property type="component" value="Unplaced"/>
</dbReference>
<protein>
    <recommendedName>
        <fullName evidence="1">Serine aminopeptidase S33 domain-containing protein</fullName>
    </recommendedName>
</protein>
<dbReference type="EnsemblPlants" id="Kaladp0039s0608.1.v1.1">
    <property type="protein sequence ID" value="Kaladp0039s0608.1.v1.1"/>
    <property type="gene ID" value="Kaladp0039s0608.v1.1"/>
</dbReference>
<dbReference type="SUPFAM" id="SSF53474">
    <property type="entry name" value="alpha/beta-Hydrolases"/>
    <property type="match status" value="1"/>
</dbReference>
<dbReference type="InterPro" id="IPR022742">
    <property type="entry name" value="Hydrolase_4"/>
</dbReference>
<reference evidence="2" key="1">
    <citation type="submission" date="2021-01" db="UniProtKB">
        <authorList>
            <consortium name="EnsemblPlants"/>
        </authorList>
    </citation>
    <scope>IDENTIFICATION</scope>
</reference>
<dbReference type="InterPro" id="IPR029058">
    <property type="entry name" value="AB_hydrolase_fold"/>
</dbReference>
<evidence type="ECO:0000313" key="2">
    <source>
        <dbReference type="EnsemblPlants" id="Kaladp0039s0608.1.v1.1"/>
    </source>
</evidence>
<dbReference type="Gramene" id="Kaladp0039s0608.1.v1.1">
    <property type="protein sequence ID" value="Kaladp0039s0608.1.v1.1"/>
    <property type="gene ID" value="Kaladp0039s0608.v1.1"/>
</dbReference>
<evidence type="ECO:0000313" key="3">
    <source>
        <dbReference type="Proteomes" id="UP000594263"/>
    </source>
</evidence>
<organism evidence="2 3">
    <name type="scientific">Kalanchoe fedtschenkoi</name>
    <name type="common">Lavender scallops</name>
    <name type="synonym">South American air plant</name>
    <dbReference type="NCBI Taxonomy" id="63787"/>
    <lineage>
        <taxon>Eukaryota</taxon>
        <taxon>Viridiplantae</taxon>
        <taxon>Streptophyta</taxon>
        <taxon>Embryophyta</taxon>
        <taxon>Tracheophyta</taxon>
        <taxon>Spermatophyta</taxon>
        <taxon>Magnoliopsida</taxon>
        <taxon>eudicotyledons</taxon>
        <taxon>Gunneridae</taxon>
        <taxon>Pentapetalae</taxon>
        <taxon>Saxifragales</taxon>
        <taxon>Crassulaceae</taxon>
        <taxon>Kalanchoe</taxon>
    </lineage>
</organism>
<accession>A0A7N0TKZ3</accession>
<dbReference type="AlphaFoldDB" id="A0A7N0TKZ3"/>
<dbReference type="InterPro" id="IPR051044">
    <property type="entry name" value="MAG_DAG_Lipase"/>
</dbReference>
<dbReference type="Pfam" id="PF12146">
    <property type="entry name" value="Hydrolase_4"/>
    <property type="match status" value="1"/>
</dbReference>
<feature type="domain" description="Serine aminopeptidase S33" evidence="1">
    <location>
        <begin position="43"/>
        <end position="283"/>
    </location>
</feature>
<keyword evidence="3" id="KW-1185">Reference proteome</keyword>
<proteinExistence type="predicted"/>
<dbReference type="PANTHER" id="PTHR11614">
    <property type="entry name" value="PHOSPHOLIPASE-RELATED"/>
    <property type="match status" value="1"/>
</dbReference>
<dbReference type="OMA" id="EGYEHVM"/>
<evidence type="ECO:0000259" key="1">
    <source>
        <dbReference type="Pfam" id="PF12146"/>
    </source>
</evidence>